<dbReference type="STRING" id="33905.BTHE_0113"/>
<dbReference type="RefSeq" id="WP_015450640.1">
    <property type="nucleotide sequence ID" value="NZ_JAWVAY010000001.1"/>
</dbReference>
<proteinExistence type="predicted"/>
<dbReference type="InterPro" id="IPR036754">
    <property type="entry name" value="YbaK/aa-tRNA-synt-asso_dom_sf"/>
</dbReference>
<dbReference type="SUPFAM" id="SSF55826">
    <property type="entry name" value="YbaK/ProRS associated domain"/>
    <property type="match status" value="1"/>
</dbReference>
<dbReference type="EMBL" id="PCGY01000013">
    <property type="protein sequence ID" value="PKU91691.1"/>
    <property type="molecule type" value="Genomic_DNA"/>
</dbReference>
<feature type="domain" description="YbaK/aminoacyl-tRNA synthetase-associated" evidence="1">
    <location>
        <begin position="75"/>
        <end position="173"/>
    </location>
</feature>
<dbReference type="GeneID" id="78109976"/>
<gene>
    <name evidence="2" type="ORF">CQR47_1028</name>
</gene>
<keyword evidence="2" id="KW-0030">Aminoacyl-tRNA synthetase</keyword>
<sequence>MADFTTTTGDLELHDWHGSKLLAQPVLDALTRFTSEGIIDPAQILGVSENLDEESDTDIFCPRHGLDLAQAGNVVIVHTHKTRKAPPQFAAALVNGDMRADLNGLVKHTLQVSKVSFAPVADATAATGMESGGMSPIGLPAEWPVLVDARILETPTLFIGSGIRPSKLVVNGALFAYLPGVRVIEGLGKPRG</sequence>
<accession>A0A2N3QJM8</accession>
<dbReference type="GO" id="GO:0004812">
    <property type="term" value="F:aminoacyl-tRNA ligase activity"/>
    <property type="evidence" value="ECO:0007669"/>
    <property type="project" value="UniProtKB-KW"/>
</dbReference>
<evidence type="ECO:0000313" key="2">
    <source>
        <dbReference type="EMBL" id="PKU91691.1"/>
    </source>
</evidence>
<dbReference type="Proteomes" id="UP000233727">
    <property type="component" value="Unassembled WGS sequence"/>
</dbReference>
<evidence type="ECO:0000259" key="1">
    <source>
        <dbReference type="Pfam" id="PF04073"/>
    </source>
</evidence>
<dbReference type="Pfam" id="PF04073">
    <property type="entry name" value="tRNA_edit"/>
    <property type="match status" value="1"/>
</dbReference>
<reference evidence="2 3" key="1">
    <citation type="submission" date="2017-10" db="EMBL/GenBank/DDBJ databases">
        <title>Bifidobacterium genomics.</title>
        <authorList>
            <person name="Lugli G.A."/>
            <person name="Milani C."/>
            <person name="Mancabelli L."/>
        </authorList>
    </citation>
    <scope>NUCLEOTIDE SEQUENCE [LARGE SCALE GENOMIC DNA]</scope>
    <source>
        <strain evidence="2 3">1542B</strain>
    </source>
</reference>
<dbReference type="GO" id="GO:0002161">
    <property type="term" value="F:aminoacyl-tRNA deacylase activity"/>
    <property type="evidence" value="ECO:0007669"/>
    <property type="project" value="InterPro"/>
</dbReference>
<keyword evidence="2" id="KW-0436">Ligase</keyword>
<comment type="caution">
    <text evidence="2">The sequence shown here is derived from an EMBL/GenBank/DDBJ whole genome shotgun (WGS) entry which is preliminary data.</text>
</comment>
<organism evidence="2 3">
    <name type="scientific">Bifidobacterium thermophilum</name>
    <dbReference type="NCBI Taxonomy" id="33905"/>
    <lineage>
        <taxon>Bacteria</taxon>
        <taxon>Bacillati</taxon>
        <taxon>Actinomycetota</taxon>
        <taxon>Actinomycetes</taxon>
        <taxon>Bifidobacteriales</taxon>
        <taxon>Bifidobacteriaceae</taxon>
        <taxon>Bifidobacterium</taxon>
    </lineage>
</organism>
<name>A0A2N3QJM8_9BIFI</name>
<dbReference type="Gene3D" id="3.90.960.10">
    <property type="entry name" value="YbaK/aminoacyl-tRNA synthetase-associated domain"/>
    <property type="match status" value="1"/>
</dbReference>
<protein>
    <submittedName>
        <fullName evidence="2">YbaK/prolyl-tRNA synthetase associated region</fullName>
    </submittedName>
</protein>
<evidence type="ECO:0000313" key="3">
    <source>
        <dbReference type="Proteomes" id="UP000233727"/>
    </source>
</evidence>
<dbReference type="AlphaFoldDB" id="A0A2N3QJM8"/>
<dbReference type="InterPro" id="IPR007214">
    <property type="entry name" value="YbaK/aa-tRNA-synth-assoc-dom"/>
</dbReference>